<evidence type="ECO:0000313" key="4">
    <source>
        <dbReference type="Proteomes" id="UP000507245"/>
    </source>
</evidence>
<proteinExistence type="predicted"/>
<reference evidence="2 3" key="2">
    <citation type="submission" date="2020-05" db="EMBL/GenBank/DDBJ databases">
        <authorList>
            <person name="Campoy J."/>
            <person name="Schneeberger K."/>
            <person name="Spophaly S."/>
        </authorList>
    </citation>
    <scope>NUCLEOTIDE SEQUENCE [LARGE SCALE GENOMIC DNA]</scope>
    <source>
        <strain evidence="2">PruArmRojPasFocal</strain>
    </source>
</reference>
<dbReference type="Proteomes" id="UP000507245">
    <property type="component" value="Unassembled WGS sequence"/>
</dbReference>
<name>A0A6J5Y2I1_PRUAR</name>
<dbReference type="AlphaFoldDB" id="A0A6J5Y2I1"/>
<evidence type="ECO:0000313" key="1">
    <source>
        <dbReference type="EMBL" id="CAB4288276.1"/>
    </source>
</evidence>
<evidence type="ECO:0000313" key="2">
    <source>
        <dbReference type="EMBL" id="CAB4318637.1"/>
    </source>
</evidence>
<dbReference type="EMBL" id="CAEKDK010000007">
    <property type="protein sequence ID" value="CAB4288276.1"/>
    <property type="molecule type" value="Genomic_DNA"/>
</dbReference>
<organism evidence="2 4">
    <name type="scientific">Prunus armeniaca</name>
    <name type="common">Apricot</name>
    <name type="synonym">Armeniaca vulgaris</name>
    <dbReference type="NCBI Taxonomy" id="36596"/>
    <lineage>
        <taxon>Eukaryota</taxon>
        <taxon>Viridiplantae</taxon>
        <taxon>Streptophyta</taxon>
        <taxon>Embryophyta</taxon>
        <taxon>Tracheophyta</taxon>
        <taxon>Spermatophyta</taxon>
        <taxon>Magnoliopsida</taxon>
        <taxon>eudicotyledons</taxon>
        <taxon>Gunneridae</taxon>
        <taxon>Pentapetalae</taxon>
        <taxon>rosids</taxon>
        <taxon>fabids</taxon>
        <taxon>Rosales</taxon>
        <taxon>Rosaceae</taxon>
        <taxon>Amygdaloideae</taxon>
        <taxon>Amygdaleae</taxon>
        <taxon>Prunus</taxon>
    </lineage>
</organism>
<dbReference type="EMBL" id="CAEKKB010000007">
    <property type="protein sequence ID" value="CAB4318637.1"/>
    <property type="molecule type" value="Genomic_DNA"/>
</dbReference>
<reference evidence="4" key="1">
    <citation type="journal article" date="2020" name="Genome Biol.">
        <title>Gamete binning: chromosome-level and haplotype-resolved genome assembly enabled by high-throughput single-cell sequencing of gamete genomes.</title>
        <authorList>
            <person name="Campoy J.A."/>
            <person name="Sun H."/>
            <person name="Goel M."/>
            <person name="Jiao W.-B."/>
            <person name="Folz-Donahue K."/>
            <person name="Wang N."/>
            <person name="Rubio M."/>
            <person name="Liu C."/>
            <person name="Kukat C."/>
            <person name="Ruiz D."/>
            <person name="Huettel B."/>
            <person name="Schneeberger K."/>
        </authorList>
    </citation>
    <scope>NUCLEOTIDE SEQUENCE [LARGE SCALE GENOMIC DNA]</scope>
    <source>
        <strain evidence="4">cv. Rojo Pasion</strain>
    </source>
</reference>
<dbReference type="Proteomes" id="UP000507222">
    <property type="component" value="Unassembled WGS sequence"/>
</dbReference>
<gene>
    <name evidence="1" type="ORF">CURHAP_LOCUS46437</name>
    <name evidence="2" type="ORF">ORAREDHAP_LOCUS45744</name>
</gene>
<keyword evidence="4" id="KW-1185">Reference proteome</keyword>
<protein>
    <submittedName>
        <fullName evidence="2">Uncharacterized protein</fullName>
    </submittedName>
</protein>
<accession>A0A6J5Y2I1</accession>
<sequence>MLIIPQCFPVNLKWSLSVQKLKPEYAMQHRGCSEGTFSHLYDLQCIHPAAVPKVDSNIR</sequence>
<evidence type="ECO:0000313" key="3">
    <source>
        <dbReference type="Proteomes" id="UP000507222"/>
    </source>
</evidence>